<dbReference type="AlphaFoldDB" id="A0A8K1D800"/>
<dbReference type="Proteomes" id="UP000796761">
    <property type="component" value="Unassembled WGS sequence"/>
</dbReference>
<feature type="non-terminal residue" evidence="1">
    <location>
        <position position="78"/>
    </location>
</feature>
<organism evidence="1 2">
    <name type="scientific">Zosterops borbonicus</name>
    <dbReference type="NCBI Taxonomy" id="364589"/>
    <lineage>
        <taxon>Eukaryota</taxon>
        <taxon>Metazoa</taxon>
        <taxon>Chordata</taxon>
        <taxon>Craniata</taxon>
        <taxon>Vertebrata</taxon>
        <taxon>Euteleostomi</taxon>
        <taxon>Archelosauria</taxon>
        <taxon>Archosauria</taxon>
        <taxon>Dinosauria</taxon>
        <taxon>Saurischia</taxon>
        <taxon>Theropoda</taxon>
        <taxon>Coelurosauria</taxon>
        <taxon>Aves</taxon>
        <taxon>Neognathae</taxon>
        <taxon>Neoaves</taxon>
        <taxon>Telluraves</taxon>
        <taxon>Australaves</taxon>
        <taxon>Passeriformes</taxon>
        <taxon>Sylvioidea</taxon>
        <taxon>Zosteropidae</taxon>
        <taxon>Zosterops</taxon>
    </lineage>
</organism>
<protein>
    <submittedName>
        <fullName evidence="1">Uncharacterized protein</fullName>
    </submittedName>
</protein>
<reference evidence="1" key="1">
    <citation type="submission" date="2019-04" db="EMBL/GenBank/DDBJ databases">
        <title>Genome assembly of Zosterops borbonicus 15179.</title>
        <authorList>
            <person name="Leroy T."/>
            <person name="Anselmetti Y."/>
            <person name="Tilak M.-K."/>
            <person name="Nabholz B."/>
        </authorList>
    </citation>
    <scope>NUCLEOTIDE SEQUENCE</scope>
    <source>
        <strain evidence="1">HGM_15179</strain>
        <tissue evidence="1">Muscle</tissue>
    </source>
</reference>
<comment type="caution">
    <text evidence="1">The sequence shown here is derived from an EMBL/GenBank/DDBJ whole genome shotgun (WGS) entry which is preliminary data.</text>
</comment>
<feature type="non-terminal residue" evidence="1">
    <location>
        <position position="1"/>
    </location>
</feature>
<dbReference type="OrthoDB" id="63070at2759"/>
<evidence type="ECO:0000313" key="1">
    <source>
        <dbReference type="EMBL" id="TRZ05491.1"/>
    </source>
</evidence>
<dbReference type="EMBL" id="SWJQ01004088">
    <property type="protein sequence ID" value="TRZ05491.1"/>
    <property type="molecule type" value="Genomic_DNA"/>
</dbReference>
<gene>
    <name evidence="1" type="ORF">HGM15179_021616</name>
</gene>
<proteinExistence type="predicted"/>
<name>A0A8K1D800_9PASS</name>
<sequence>RKKNSKKIWKEKGRIPNLIPPLFSLFPPPARRATPLPGDASLVTFRGHSVLHTLLRCRLAPPGGAPVMAAGSAEGAVL</sequence>
<evidence type="ECO:0000313" key="2">
    <source>
        <dbReference type="Proteomes" id="UP000796761"/>
    </source>
</evidence>
<accession>A0A8K1D800</accession>
<keyword evidence="2" id="KW-1185">Reference proteome</keyword>